<organism evidence="10 11">
    <name type="scientific">Leptonema illini</name>
    <dbReference type="NCBI Taxonomy" id="183"/>
    <lineage>
        <taxon>Bacteria</taxon>
        <taxon>Pseudomonadati</taxon>
        <taxon>Spirochaetota</taxon>
        <taxon>Spirochaetia</taxon>
        <taxon>Leptospirales</taxon>
        <taxon>Leptospiraceae</taxon>
        <taxon>Leptonema</taxon>
    </lineage>
</organism>
<protein>
    <submittedName>
        <fullName evidence="10">Glycosyltransferase family 39 protein</fullName>
    </submittedName>
</protein>
<comment type="subcellular location">
    <subcellularLocation>
        <location evidence="1">Cell membrane</location>
        <topology evidence="1">Multi-pass membrane protein</topology>
    </subcellularLocation>
</comment>
<keyword evidence="3" id="KW-0328">Glycosyltransferase</keyword>
<feature type="transmembrane region" description="Helical" evidence="8">
    <location>
        <begin position="161"/>
        <end position="194"/>
    </location>
</feature>
<evidence type="ECO:0000256" key="3">
    <source>
        <dbReference type="ARBA" id="ARBA00022676"/>
    </source>
</evidence>
<dbReference type="GO" id="GO:0016763">
    <property type="term" value="F:pentosyltransferase activity"/>
    <property type="evidence" value="ECO:0007669"/>
    <property type="project" value="TreeGrafter"/>
</dbReference>
<feature type="transmembrane region" description="Helical" evidence="8">
    <location>
        <begin position="91"/>
        <end position="109"/>
    </location>
</feature>
<keyword evidence="7 8" id="KW-0472">Membrane</keyword>
<dbReference type="InterPro" id="IPR050297">
    <property type="entry name" value="LipidA_mod_glycosyltrf_83"/>
</dbReference>
<proteinExistence type="predicted"/>
<dbReference type="InterPro" id="IPR038731">
    <property type="entry name" value="RgtA/B/C-like"/>
</dbReference>
<evidence type="ECO:0000256" key="4">
    <source>
        <dbReference type="ARBA" id="ARBA00022679"/>
    </source>
</evidence>
<evidence type="ECO:0000256" key="8">
    <source>
        <dbReference type="SAM" id="Phobius"/>
    </source>
</evidence>
<evidence type="ECO:0000256" key="7">
    <source>
        <dbReference type="ARBA" id="ARBA00023136"/>
    </source>
</evidence>
<feature type="transmembrane region" description="Helical" evidence="8">
    <location>
        <begin position="328"/>
        <end position="346"/>
    </location>
</feature>
<evidence type="ECO:0000259" key="9">
    <source>
        <dbReference type="Pfam" id="PF13231"/>
    </source>
</evidence>
<dbReference type="PANTHER" id="PTHR33908:SF3">
    <property type="entry name" value="UNDECAPRENYL PHOSPHATE-ALPHA-4-AMINO-4-DEOXY-L-ARABINOSE ARABINOSYL TRANSFERASE"/>
    <property type="match status" value="1"/>
</dbReference>
<keyword evidence="2" id="KW-1003">Cell membrane</keyword>
<name>A0A833M0G3_9LEPT</name>
<feature type="transmembrane region" description="Helical" evidence="8">
    <location>
        <begin position="115"/>
        <end position="131"/>
    </location>
</feature>
<keyword evidence="4 10" id="KW-0808">Transferase</keyword>
<dbReference type="EMBL" id="WBUI01000017">
    <property type="protein sequence ID" value="KAB2930829.1"/>
    <property type="molecule type" value="Genomic_DNA"/>
</dbReference>
<dbReference type="AlphaFoldDB" id="A0A833M0G3"/>
<evidence type="ECO:0000313" key="10">
    <source>
        <dbReference type="EMBL" id="KAB2930829.1"/>
    </source>
</evidence>
<dbReference type="PANTHER" id="PTHR33908">
    <property type="entry name" value="MANNOSYLTRANSFERASE YKCB-RELATED"/>
    <property type="match status" value="1"/>
</dbReference>
<sequence>MLGFPRAKIALIITAALLVIQLVADLDGPLWEQDEAAYAGFARNMIETGDWIVPQFPFSEPHRKPPLHFWMIAVSFLIFGESEIALRLPSILSFLGATALLAGLGAKLYGRQRALLASLVFITALFFSNFAKISLTDSLLLFCQTGAILSLGLYLKDGRTAYLLLLAGATAMGLLTKGPPILILIGGPIFLALFQAEGRRRLLHPAFIACMLLAFVPLLMWGWLAYRQTNGELIRWMIDWYVLRRAGGAVFGQSAPPGLYLLFLLVAFLPWSPALFAFVRDQWRAMRPIRPMLSLTALRRIFDRYSFEFGWALSGWLFYEMLPSKLPSYVLGAAPLLAVVIAGQLLKYGSSIPFYYRIAAPLGALINALIWIIVPSLIQEKRAASQEMAHVIDAAAKSKMVYISESFRLPGVAFYSKSPMKTITSPLELERIQQCTDCILVLDAGTYLIMHMQGISAEPHDVYLWDRGKTVPYFIFRPNERP</sequence>
<dbReference type="Pfam" id="PF13231">
    <property type="entry name" value="PMT_2"/>
    <property type="match status" value="1"/>
</dbReference>
<dbReference type="Proteomes" id="UP000460298">
    <property type="component" value="Unassembled WGS sequence"/>
</dbReference>
<dbReference type="GO" id="GO:0009103">
    <property type="term" value="P:lipopolysaccharide biosynthetic process"/>
    <property type="evidence" value="ECO:0007669"/>
    <property type="project" value="TreeGrafter"/>
</dbReference>
<feature type="domain" description="Glycosyltransferase RgtA/B/C/D-like" evidence="9">
    <location>
        <begin position="64"/>
        <end position="221"/>
    </location>
</feature>
<gene>
    <name evidence="10" type="ORF">F9K24_15300</name>
</gene>
<evidence type="ECO:0000313" key="11">
    <source>
        <dbReference type="Proteomes" id="UP000460298"/>
    </source>
</evidence>
<feature type="transmembrane region" description="Helical" evidence="8">
    <location>
        <begin position="259"/>
        <end position="280"/>
    </location>
</feature>
<feature type="transmembrane region" description="Helical" evidence="8">
    <location>
        <begin position="206"/>
        <end position="226"/>
    </location>
</feature>
<evidence type="ECO:0000256" key="1">
    <source>
        <dbReference type="ARBA" id="ARBA00004651"/>
    </source>
</evidence>
<feature type="transmembrane region" description="Helical" evidence="8">
    <location>
        <begin position="358"/>
        <end position="378"/>
    </location>
</feature>
<dbReference type="GO" id="GO:0005886">
    <property type="term" value="C:plasma membrane"/>
    <property type="evidence" value="ECO:0007669"/>
    <property type="project" value="UniProtKB-SubCell"/>
</dbReference>
<reference evidence="10 11" key="1">
    <citation type="submission" date="2019-10" db="EMBL/GenBank/DDBJ databases">
        <title>Extracellular Electron Transfer in a Candidatus Methanoperedens spp. Enrichment Culture.</title>
        <authorList>
            <person name="Berger S."/>
            <person name="Rangel Shaw D."/>
            <person name="Berben T."/>
            <person name="In 'T Zandt M."/>
            <person name="Frank J."/>
            <person name="Reimann J."/>
            <person name="Jetten M.S.M."/>
            <person name="Welte C.U."/>
        </authorList>
    </citation>
    <scope>NUCLEOTIDE SEQUENCE [LARGE SCALE GENOMIC DNA]</scope>
    <source>
        <strain evidence="10">SB12</strain>
    </source>
</reference>
<evidence type="ECO:0000256" key="6">
    <source>
        <dbReference type="ARBA" id="ARBA00022989"/>
    </source>
</evidence>
<comment type="caution">
    <text evidence="10">The sequence shown here is derived from an EMBL/GenBank/DDBJ whole genome shotgun (WGS) entry which is preliminary data.</text>
</comment>
<evidence type="ECO:0000256" key="5">
    <source>
        <dbReference type="ARBA" id="ARBA00022692"/>
    </source>
</evidence>
<dbReference type="GO" id="GO:0010041">
    <property type="term" value="P:response to iron(III) ion"/>
    <property type="evidence" value="ECO:0007669"/>
    <property type="project" value="TreeGrafter"/>
</dbReference>
<evidence type="ECO:0000256" key="2">
    <source>
        <dbReference type="ARBA" id="ARBA00022475"/>
    </source>
</evidence>
<keyword evidence="6 8" id="KW-1133">Transmembrane helix</keyword>
<keyword evidence="5 8" id="KW-0812">Transmembrane</keyword>
<accession>A0A833M0G3</accession>